<dbReference type="OrthoDB" id="10261701at2759"/>
<feature type="region of interest" description="Disordered" evidence="2">
    <location>
        <begin position="19"/>
        <end position="68"/>
    </location>
</feature>
<proteinExistence type="inferred from homology"/>
<evidence type="ECO:0000256" key="2">
    <source>
        <dbReference type="SAM" id="MobiDB-lite"/>
    </source>
</evidence>
<dbReference type="GO" id="GO:0046579">
    <property type="term" value="P:positive regulation of Ras protein signal transduction"/>
    <property type="evidence" value="ECO:0007669"/>
    <property type="project" value="TreeGrafter"/>
</dbReference>
<dbReference type="Proteomes" id="UP000078561">
    <property type="component" value="Unassembled WGS sequence"/>
</dbReference>
<dbReference type="PANTHER" id="PTHR15243">
    <property type="entry name" value="SERINE/THREONINE-PROTEIN KINASE 19"/>
    <property type="match status" value="1"/>
</dbReference>
<comment type="similarity">
    <text evidence="1">Belongs to the STK19 family.</text>
</comment>
<dbReference type="InParanoid" id="A0A168SR04"/>
<dbReference type="Pfam" id="PF10494">
    <property type="entry name" value="Stk19"/>
    <property type="match status" value="1"/>
</dbReference>
<gene>
    <name evidence="3" type="primary">ABSGL_14463.1 scaffold 14663</name>
</gene>
<protein>
    <submittedName>
        <fullName evidence="3">Uncharacterized protein</fullName>
    </submittedName>
</protein>
<sequence>MGTGQKRSRTYYSTVIENSDYGLHPSIPDVYGNKKRAKRDLQQQLEQSNRSDNDDPFDDDHDDGHAMEVPSDSIATAQYLINNVMLGPKDRLVNNKLPRVCFIHQIYSILRDNTMVDREIQQAVKAGTWRKFHIFGTLDDEYVLMDSSDYLRTVQDAKLEFIKDVTDSINKDGRQVEADVFDRFRQLLTKDQCFDTMITRQALLEGFTDKELTQLCKYGLLLPHMKKDSYWFAIRRQGGFMSSFLKGRAEMLRILKKRSTKDIMEKLLKAKKLRQTVFTHDFILHDLIGSGRAERYKTPMGDLIKLTRKGELGQ</sequence>
<dbReference type="STRING" id="4829.A0A168SR04"/>
<reference evidence="3" key="1">
    <citation type="submission" date="2016-04" db="EMBL/GenBank/DDBJ databases">
        <authorList>
            <person name="Evans L.H."/>
            <person name="Alamgir A."/>
            <person name="Owens N."/>
            <person name="Weber N.D."/>
            <person name="Virtaneva K."/>
            <person name="Barbian K."/>
            <person name="Babar A."/>
            <person name="Rosenke K."/>
        </authorList>
    </citation>
    <scope>NUCLEOTIDE SEQUENCE [LARGE SCALE GENOMIC DNA]</scope>
    <source>
        <strain evidence="3">CBS 101.48</strain>
    </source>
</reference>
<evidence type="ECO:0000256" key="1">
    <source>
        <dbReference type="ARBA" id="ARBA00093458"/>
    </source>
</evidence>
<evidence type="ECO:0000313" key="3">
    <source>
        <dbReference type="EMBL" id="SAM08797.1"/>
    </source>
</evidence>
<organism evidence="3">
    <name type="scientific">Absidia glauca</name>
    <name type="common">Pin mould</name>
    <dbReference type="NCBI Taxonomy" id="4829"/>
    <lineage>
        <taxon>Eukaryota</taxon>
        <taxon>Fungi</taxon>
        <taxon>Fungi incertae sedis</taxon>
        <taxon>Mucoromycota</taxon>
        <taxon>Mucoromycotina</taxon>
        <taxon>Mucoromycetes</taxon>
        <taxon>Mucorales</taxon>
        <taxon>Cunninghamellaceae</taxon>
        <taxon>Absidia</taxon>
    </lineage>
</organism>
<dbReference type="AlphaFoldDB" id="A0A168SR04"/>
<dbReference type="OMA" id="SWWIAIP"/>
<evidence type="ECO:0000313" key="4">
    <source>
        <dbReference type="Proteomes" id="UP000078561"/>
    </source>
</evidence>
<keyword evidence="4" id="KW-1185">Reference proteome</keyword>
<dbReference type="InterPro" id="IPR018865">
    <property type="entry name" value="STK19-like"/>
</dbReference>
<name>A0A168SR04_ABSGL</name>
<dbReference type="EMBL" id="LT554937">
    <property type="protein sequence ID" value="SAM08797.1"/>
    <property type="molecule type" value="Genomic_DNA"/>
</dbReference>
<accession>A0A168SR04</accession>
<dbReference type="PANTHER" id="PTHR15243:SF0">
    <property type="entry name" value="SERINE_THREONINE-PROTEIN KINASE 19"/>
    <property type="match status" value="1"/>
</dbReference>